<evidence type="ECO:0000313" key="2">
    <source>
        <dbReference type="Proteomes" id="UP000005640"/>
    </source>
</evidence>
<organism evidence="1 2">
    <name type="scientific">Homo sapiens</name>
    <name type="common">Human</name>
    <dbReference type="NCBI Taxonomy" id="9606"/>
    <lineage>
        <taxon>Eukaryota</taxon>
        <taxon>Metazoa</taxon>
        <taxon>Chordata</taxon>
        <taxon>Craniata</taxon>
        <taxon>Vertebrata</taxon>
        <taxon>Euteleostomi</taxon>
        <taxon>Mammalia</taxon>
        <taxon>Eutheria</taxon>
        <taxon>Euarchontoglires</taxon>
        <taxon>Primates</taxon>
        <taxon>Haplorrhini</taxon>
        <taxon>Catarrhini</taxon>
        <taxon>Hominidae</taxon>
        <taxon>Homo</taxon>
    </lineage>
</organism>
<evidence type="ECO:0000313" key="1">
    <source>
        <dbReference type="Ensembl" id="ENSP00000444692.1"/>
    </source>
</evidence>
<name>F5H565_HUMAN</name>
<reference evidence="1 2" key="3">
    <citation type="journal article" date="2006" name="Nature">
        <title>The finished DNA sequence of human chromosome 12.</title>
        <authorList>
            <consortium name="Baylor College of Medicine Human Genome Sequencing Center Sequence Production Team"/>
            <person name="Scherer S.E."/>
            <person name="Muzny D.M."/>
            <person name="Buhay C.J."/>
            <person name="Chen R."/>
            <person name="Cree A."/>
            <person name="Ding Y."/>
            <person name="Dugan-Rocha S."/>
            <person name="Gill R."/>
            <person name="Gunaratne P."/>
            <person name="Harris R.A."/>
            <person name="Hawes A.C."/>
            <person name="Hernandez J."/>
            <person name="Hodgson A.V."/>
            <person name="Hume J."/>
            <person name="Jackson A."/>
            <person name="Khan Z.M."/>
            <person name="Kovar-Smith C."/>
            <person name="Lewis L.R."/>
            <person name="Lozado R.J."/>
            <person name="Metzker M.L."/>
            <person name="Milosavljevic A."/>
            <person name="Miner G.R."/>
            <person name="Montgomery K.T."/>
            <person name="Morgan M.B."/>
            <person name="Nazareth L.V."/>
            <person name="Scott G."/>
            <person name="Sodergren E."/>
            <person name="Song X.Z."/>
            <person name="Steffen D."/>
            <person name="Lovering R.C."/>
            <person name="Wheeler D.A."/>
            <person name="Worley K.C."/>
            <person name="Yuan Y."/>
            <person name="Zhang Z."/>
            <person name="Adams C.Q."/>
            <person name="Ansari-Lari M.A."/>
            <person name="Ayele M."/>
            <person name="Brown M.J."/>
            <person name="Chen G."/>
            <person name="Chen Z."/>
            <person name="Clerc-Blankenburg K.P."/>
            <person name="Davis C."/>
            <person name="Delgado O."/>
            <person name="Dinh H.H."/>
            <person name="Draper H."/>
            <person name="Gonzalez-Garay M.L."/>
            <person name="Havlak P."/>
            <person name="Jackson L.R."/>
            <person name="Jacob L.S."/>
            <person name="Kelly S.H."/>
            <person name="Li L."/>
            <person name="Li Z."/>
            <person name="Liu J."/>
            <person name="Liu W."/>
            <person name="Lu J."/>
            <person name="Maheshwari M."/>
            <person name="Nguyen B.V."/>
            <person name="Okwuonu G.O."/>
            <person name="Pasternak S."/>
            <person name="Perez L.M."/>
            <person name="Plopper F.J."/>
            <person name="Santibanez J."/>
            <person name="Shen H."/>
            <person name="Tabor P.E."/>
            <person name="Verduzco D."/>
            <person name="Waldron L."/>
            <person name="Wang Q."/>
            <person name="Williams G.A."/>
            <person name="Zhang J."/>
            <person name="Zhou J."/>
            <person name="Allen C.C."/>
            <person name="Amin A.G."/>
            <person name="Anyalebechi V."/>
            <person name="Bailey M."/>
            <person name="Barbaria J.A."/>
            <person name="Bimage K.E."/>
            <person name="Bryant N.P."/>
            <person name="Burch P.E."/>
            <person name="Burkett C.E."/>
            <person name="Burrell K.L."/>
            <person name="Calderon E."/>
            <person name="Cardenas V."/>
            <person name="Carter K."/>
            <person name="Casias K."/>
            <person name="Cavazos I."/>
            <person name="Cavazos S.R."/>
            <person name="Ceasar H."/>
            <person name="Chacko J."/>
            <person name="Chan S.N."/>
            <person name="Chavez D."/>
            <person name="Christopoulos C."/>
            <person name="Chu J."/>
            <person name="Cockrell R."/>
            <person name="Cox C.D."/>
            <person name="Dang M."/>
            <person name="Dathorne S.R."/>
            <person name="David R."/>
            <person name="Davis C.M."/>
            <person name="Davy-Carroll L."/>
            <person name="Deshazo D.R."/>
            <person name="Donlin J.E."/>
            <person name="D'Souza L."/>
            <person name="Eaves K.A."/>
            <person name="Egan A."/>
            <person name="Emery-Cohen A.J."/>
            <person name="Escotto M."/>
            <person name="Flagg N."/>
            <person name="Forbes L.D."/>
            <person name="Gabisi A.M."/>
            <person name="Garza M."/>
            <person name="Hamilton C."/>
            <person name="Henderson N."/>
            <person name="Hernandez O."/>
            <person name="Hines S."/>
            <person name="Hogues M.E."/>
            <person name="Huang M."/>
            <person name="Idlebird D.G."/>
            <person name="Johnson R."/>
            <person name="Jolivet A."/>
            <person name="Jones S."/>
            <person name="Kagan R."/>
            <person name="King L.M."/>
            <person name="Leal B."/>
            <person name="Lebow H."/>
            <person name="Lee S."/>
            <person name="LeVan J.M."/>
            <person name="Lewis L.C."/>
            <person name="London P."/>
            <person name="Lorensuhewa L.M."/>
            <person name="Loulseged H."/>
            <person name="Lovett D.A."/>
            <person name="Lucier A."/>
            <person name="Lucier R.L."/>
            <person name="Ma J."/>
            <person name="Madu R.C."/>
            <person name="Mapua P."/>
            <person name="Martindale A.D."/>
            <person name="Martinez E."/>
            <person name="Massey E."/>
            <person name="Mawhiney S."/>
            <person name="Meador M.G."/>
            <person name="Mendez S."/>
            <person name="Mercado C."/>
            <person name="Mercado I.C."/>
            <person name="Merritt C.E."/>
            <person name="Miner Z.L."/>
            <person name="Minja E."/>
            <person name="Mitchell T."/>
            <person name="Mohabbat F."/>
            <person name="Mohabbat K."/>
            <person name="Montgomery B."/>
            <person name="Moore N."/>
            <person name="Morris S."/>
            <person name="Munidasa M."/>
            <person name="Ngo R.N."/>
            <person name="Nguyen N.B."/>
            <person name="Nickerson E."/>
            <person name="Nwaokelemeh O.O."/>
            <person name="Nwokenkwo S."/>
            <person name="Obregon M."/>
            <person name="Oguh M."/>
            <person name="Oragunye N."/>
            <person name="Oviedo R.J."/>
            <person name="Parish B.J."/>
            <person name="Parker D.N."/>
            <person name="Parrish J."/>
            <person name="Parks K.L."/>
            <person name="Paul H.A."/>
            <person name="Payton B.A."/>
            <person name="Perez A."/>
            <person name="Perrin W."/>
            <person name="Pickens A."/>
            <person name="Primus E.L."/>
            <person name="Pu L.L."/>
            <person name="Puazo M."/>
            <person name="Quiles M.M."/>
            <person name="Quiroz J.B."/>
            <person name="Rabata D."/>
            <person name="Reeves K."/>
            <person name="Ruiz S.J."/>
            <person name="Shao H."/>
            <person name="Sisson I."/>
            <person name="Sonaike T."/>
            <person name="Sorelle R.P."/>
            <person name="Sutton A.E."/>
            <person name="Svatek A.F."/>
            <person name="Svetz L.A."/>
            <person name="Tamerisa K.S."/>
            <person name="Taylor T.R."/>
            <person name="Teague B."/>
            <person name="Thomas N."/>
            <person name="Thorn R.D."/>
            <person name="Trejos Z.Y."/>
            <person name="Trevino B.K."/>
            <person name="Ukegbu O.N."/>
            <person name="Urban J.B."/>
            <person name="Vasquez L.I."/>
            <person name="Vera V.A."/>
            <person name="Villasana D.M."/>
            <person name="Wang L."/>
            <person name="Ward-Moore S."/>
            <person name="Warren J.T."/>
            <person name="Wei X."/>
            <person name="White F."/>
            <person name="Williamson A.L."/>
            <person name="Wleczyk R."/>
            <person name="Wooden H.S."/>
            <person name="Wooden S.H."/>
            <person name="Yen J."/>
            <person name="Yoon L."/>
            <person name="Yoon V."/>
            <person name="Zorrilla S.E."/>
            <person name="Nelson D."/>
            <person name="Kucherlapati R."/>
            <person name="Weinstock G."/>
            <person name="Gibbs R.A."/>
            <person name="null."/>
        </authorList>
    </citation>
    <scope>NUCLEOTIDE SEQUENCE [LARGE SCALE GENOMIC DNA]</scope>
</reference>
<dbReference type="OpenTargets" id="ENSG00000173262"/>
<dbReference type="Antibodypedia" id="53025">
    <property type="antibodies" value="55 antibodies from 6 providers"/>
</dbReference>
<feature type="non-terminal residue" evidence="1">
    <location>
        <position position="13"/>
    </location>
</feature>
<sequence length="13" mass="1685">MDNRQNRWSFTMV</sequence>
<dbReference type="ChiTaRS" id="SLC2A14">
    <property type="organism name" value="human"/>
</dbReference>
<dbReference type="EMBL" id="AC124891">
    <property type="status" value="NOT_ANNOTATED_CDS"/>
    <property type="molecule type" value="Genomic_DNA"/>
</dbReference>
<dbReference type="OrthoDB" id="4540492at2759"/>
<dbReference type="HGNC" id="HGNC:18301">
    <property type="gene designation" value="SLC2A14"/>
</dbReference>
<dbReference type="EMBL" id="AC007536">
    <property type="status" value="NOT_ANNOTATED_CDS"/>
    <property type="molecule type" value="Genomic_DNA"/>
</dbReference>
<reference evidence="1" key="4">
    <citation type="submission" date="2025-08" db="UniProtKB">
        <authorList>
            <consortium name="Ensembl"/>
        </authorList>
    </citation>
    <scope>IDENTIFICATION</scope>
</reference>
<dbReference type="HOGENOM" id="CLU_3436630_0_0_1"/>
<reference evidence="1 2" key="1">
    <citation type="journal article" date="2001" name="Nature">
        <title>Initial sequencing and analysis of the human genome.</title>
        <authorList>
            <consortium name="International Human Genome Sequencing Consortium"/>
            <person name="Lander E.S."/>
            <person name="Linton L.M."/>
            <person name="Birren B."/>
            <person name="Nusbaum C."/>
            <person name="Zody M.C."/>
            <person name="Baldwin J."/>
            <person name="Devon K."/>
            <person name="Dewar K."/>
            <person name="Doyle M."/>
            <person name="FitzHugh W."/>
            <person name="Funke R."/>
            <person name="Gage D."/>
            <person name="Harris K."/>
            <person name="Heaford A."/>
            <person name="Howland J."/>
            <person name="Kann L."/>
            <person name="Lehoczky J."/>
            <person name="LeVine R."/>
            <person name="McEwan P."/>
            <person name="McKernan K."/>
            <person name="Meldrim J."/>
            <person name="Mesirov J.P."/>
            <person name="Miranda C."/>
            <person name="Morris W."/>
            <person name="Naylor J."/>
            <person name="Raymond C."/>
            <person name="Rosetti M."/>
            <person name="Santos R."/>
            <person name="Sheridan A."/>
            <person name="Sougnez C."/>
            <person name="Stange-Thomann N."/>
            <person name="Stojanovic N."/>
            <person name="Subramanian A."/>
            <person name="Wyman D."/>
            <person name="Rogers J."/>
            <person name="Sulston J."/>
            <person name="Ainscough R."/>
            <person name="Beck S."/>
            <person name="Bentley D."/>
            <person name="Burton J."/>
            <person name="Clee C."/>
            <person name="Carter N."/>
            <person name="Coulson A."/>
            <person name="Deadman R."/>
            <person name="Deloukas P."/>
            <person name="Dunham A."/>
            <person name="Dunham I."/>
            <person name="Durbin R."/>
            <person name="French L."/>
            <person name="Grafham D."/>
            <person name="Gregory S."/>
            <person name="Hubbard T."/>
            <person name="Humphray S."/>
            <person name="Hunt A."/>
            <person name="Jones M."/>
            <person name="Lloyd C."/>
            <person name="McMurray A."/>
            <person name="Matthews L."/>
            <person name="Mercer S."/>
            <person name="Milne S."/>
            <person name="Mullikin J.C."/>
            <person name="Mungall A."/>
            <person name="Plumb R."/>
            <person name="Ross M."/>
            <person name="Shownkeen R."/>
            <person name="Sims S."/>
            <person name="Waterston R.H."/>
            <person name="Wilson R.K."/>
            <person name="Hillier L.W."/>
            <person name="McPherson J.D."/>
            <person name="Marra M.A."/>
            <person name="Mardis E.R."/>
            <person name="Fulton L.A."/>
            <person name="Chinwalla A.T."/>
            <person name="Pepin K.H."/>
            <person name="Gish W.R."/>
            <person name="Chissoe S.L."/>
            <person name="Wendl M.C."/>
            <person name="Delehaunty K.D."/>
            <person name="Miner T.L."/>
            <person name="Delehaunty A."/>
            <person name="Kramer J.B."/>
            <person name="Cook L.L."/>
            <person name="Fulton R.S."/>
            <person name="Johnson D.L."/>
            <person name="Minx P.J."/>
            <person name="Clifton S.W."/>
            <person name="Hawkins T."/>
            <person name="Branscomb E."/>
            <person name="Predki P."/>
            <person name="Richardson P."/>
            <person name="Wenning S."/>
            <person name="Slezak T."/>
            <person name="Doggett N."/>
            <person name="Cheng J.F."/>
            <person name="Olsen A."/>
            <person name="Lucas S."/>
            <person name="Elkin C."/>
            <person name="Uberbacher E."/>
            <person name="Frazier M."/>
            <person name="Gibbs R.A."/>
            <person name="Muzny D.M."/>
            <person name="Scherer S.E."/>
            <person name="Bouck J.B."/>
            <person name="Sodergren E.J."/>
            <person name="Worley K.C."/>
            <person name="Rives C.M."/>
            <person name="Gorrell J.H."/>
            <person name="Metzker M.L."/>
            <person name="Naylor S.L."/>
            <person name="Kucherlapati R.S."/>
            <person name="Nelson D.L."/>
            <person name="Weinstock G.M."/>
            <person name="Sakaki Y."/>
            <person name="Fujiyama A."/>
            <person name="Hattori M."/>
            <person name="Yada T."/>
            <person name="Toyoda A."/>
            <person name="Itoh T."/>
            <person name="Kawagoe C."/>
            <person name="Watanabe H."/>
            <person name="Totoki Y."/>
            <person name="Taylor T."/>
            <person name="Weissenbach J."/>
            <person name="Heilig R."/>
            <person name="Saurin W."/>
            <person name="Artiguenave F."/>
            <person name="Brottier P."/>
            <person name="Bruls T."/>
            <person name="Pelletier E."/>
            <person name="Robert C."/>
            <person name="Wincker P."/>
            <person name="Smith D.R."/>
            <person name="Doucette-Stamm L."/>
            <person name="Rubenfield M."/>
            <person name="Weinstock K."/>
            <person name="Lee H.M."/>
            <person name="Dubois J."/>
            <person name="Rosenthal A."/>
            <person name="Platzer M."/>
            <person name="Nyakatura G."/>
            <person name="Taudien S."/>
            <person name="Rump A."/>
            <person name="Yang H."/>
            <person name="Yu J."/>
            <person name="Wang J."/>
            <person name="Huang G."/>
            <person name="Gu J."/>
            <person name="Hood L."/>
            <person name="Rowen L."/>
            <person name="Madan A."/>
            <person name="Qin S."/>
            <person name="Davis R.W."/>
            <person name="Federspiel N.A."/>
            <person name="Abola A.P."/>
            <person name="Proctor M.J."/>
            <person name="Myers R.M."/>
            <person name="Schmutz J."/>
            <person name="Dickson M."/>
            <person name="Grimwood J."/>
            <person name="Cox D.R."/>
            <person name="Olson M.V."/>
            <person name="Kaul R."/>
            <person name="Raymond C."/>
            <person name="Shimizu N."/>
            <person name="Kawasaki K."/>
            <person name="Minoshima S."/>
            <person name="Evans G.A."/>
            <person name="Athanasiou M."/>
            <person name="Schultz R."/>
            <person name="Roe B.A."/>
            <person name="Chen F."/>
            <person name="Pan H."/>
            <person name="Ramser J."/>
            <person name="Lehrach H."/>
            <person name="Reinhardt R."/>
            <person name="McCombie W.R."/>
            <person name="de la Bastide M."/>
            <person name="Dedhia N."/>
            <person name="Blocker H."/>
            <person name="Hornischer K."/>
            <person name="Nordsiek G."/>
            <person name="Agarwala R."/>
            <person name="Aravind L."/>
            <person name="Bailey J.A."/>
            <person name="Bateman A."/>
            <person name="Batzoglou S."/>
            <person name="Birney E."/>
            <person name="Bork P."/>
            <person name="Brown D.G."/>
            <person name="Burge C.B."/>
            <person name="Cerutti L."/>
            <person name="Chen H.C."/>
            <person name="Church D."/>
            <person name="Clamp M."/>
            <person name="Copley R.R."/>
            <person name="Doerks T."/>
            <person name="Eddy S.R."/>
            <person name="Eichler E.E."/>
            <person name="Furey T.S."/>
            <person name="Galagan J."/>
            <person name="Gilbert J.G."/>
            <person name="Harmon C."/>
            <person name="Hayashizaki Y."/>
            <person name="Haussler D."/>
            <person name="Hermjakob H."/>
            <person name="Hokamp K."/>
            <person name="Jang W."/>
            <person name="Johnson L.S."/>
            <person name="Jones T.A."/>
            <person name="Kasif S."/>
            <person name="Kaspryzk A."/>
            <person name="Kennedy S."/>
            <person name="Kent W.J."/>
            <person name="Kitts P."/>
            <person name="Koonin E.V."/>
            <person name="Korf I."/>
            <person name="Kulp D."/>
            <person name="Lancet D."/>
            <person name="Lowe T.M."/>
            <person name="McLysaght A."/>
            <person name="Mikkelsen T."/>
            <person name="Moran J.V."/>
            <person name="Mulder N."/>
            <person name="Pollara V.J."/>
            <person name="Ponting C.P."/>
            <person name="Schuler G."/>
            <person name="Schultz J."/>
            <person name="Slater G."/>
            <person name="Smit A.F."/>
            <person name="Stupka E."/>
            <person name="Szustakowski J."/>
            <person name="Thierry-Mieg D."/>
            <person name="Thierry-Mieg J."/>
            <person name="Wagner L."/>
            <person name="Wallis J."/>
            <person name="Wheeler R."/>
            <person name="Williams A."/>
            <person name="Wolf Y.I."/>
            <person name="Wolfe K.H."/>
            <person name="Yang S.P."/>
            <person name="Yeh R.F."/>
            <person name="Collins F."/>
            <person name="Guyer M.S."/>
            <person name="Peterson J."/>
            <person name="Felsenfeld A."/>
            <person name="Wetterstrand K.A."/>
            <person name="Patrinos A."/>
            <person name="Morgan M.J."/>
            <person name="de Jong P."/>
            <person name="Catanese J.J."/>
            <person name="Osoegawa K."/>
            <person name="Shizuya H."/>
            <person name="Choi S."/>
            <person name="Chen Y.J."/>
        </authorList>
    </citation>
    <scope>NUCLEOTIDE SEQUENCE [LARGE SCALE GENOMIC DNA]</scope>
</reference>
<dbReference type="VEuPathDB" id="HostDB:ENSG00000173262"/>
<dbReference type="Ensembl" id="ENST00000539234.5">
    <property type="protein sequence ID" value="ENSP00000444692.1"/>
    <property type="gene ID" value="ENSG00000173262.12"/>
</dbReference>
<accession>F5H565</accession>
<dbReference type="EMBL" id="AC006517">
    <property type="status" value="NOT_ANNOTATED_CDS"/>
    <property type="molecule type" value="Genomic_DNA"/>
</dbReference>
<dbReference type="UCSC" id="uc058kuq.1">
    <property type="organism name" value="human"/>
</dbReference>
<keyword evidence="2" id="KW-1185">Reference proteome</keyword>
<dbReference type="Proteomes" id="UP000005640">
    <property type="component" value="Chromosome 12"/>
</dbReference>
<protein>
    <submittedName>
        <fullName evidence="1">Solute carrier family 2 member 14</fullName>
    </submittedName>
</protein>
<proteinExistence type="predicted"/>
<reference evidence="1 2" key="2">
    <citation type="journal article" date="2004" name="Nature">
        <title>Finishing the euchromatic sequence of the human genome.</title>
        <authorList>
            <consortium name="International Human Genome Sequencing Consortium"/>
        </authorList>
    </citation>
    <scope>NUCLEOTIDE SEQUENCE [LARGE SCALE GENOMIC DNA]</scope>
</reference>
<dbReference type="ExpressionAtlas" id="F5H565">
    <property type="expression patterns" value="baseline and differential"/>
</dbReference>
<reference evidence="1" key="5">
    <citation type="submission" date="2025-09" db="UniProtKB">
        <authorList>
            <consortium name="Ensembl"/>
        </authorList>
    </citation>
    <scope>IDENTIFICATION</scope>
</reference>
<dbReference type="Bgee" id="ENSG00000173262">
    <property type="expression patterns" value="Expressed in left testis and 100 other cell types or tissues"/>
</dbReference>
<dbReference type="Ensembl" id="ENST00000539234.5">
    <property type="protein sequence ID" value="ENSP00000444692.1"/>
    <property type="gene ID" value="ENSG00000173262.13"/>
</dbReference>
<dbReference type="GeneTree" id="ENSGT00940000162491"/>
<gene>
    <name evidence="1" type="primary">SLC2A14</name>
</gene>